<dbReference type="Gene3D" id="3.40.50.150">
    <property type="entry name" value="Vaccinia Virus protein VP39"/>
    <property type="match status" value="1"/>
</dbReference>
<dbReference type="STRING" id="1149755.A0A2J6RCU6"/>
<dbReference type="Proteomes" id="UP000235786">
    <property type="component" value="Unassembled WGS sequence"/>
</dbReference>
<evidence type="ECO:0000313" key="2">
    <source>
        <dbReference type="EMBL" id="PMD36337.1"/>
    </source>
</evidence>
<keyword evidence="2" id="KW-0808">Transferase</keyword>
<gene>
    <name evidence="2" type="ORF">L207DRAFT_546625</name>
</gene>
<reference evidence="2 3" key="1">
    <citation type="submission" date="2016-04" db="EMBL/GenBank/DDBJ databases">
        <title>A degradative enzymes factory behind the ericoid mycorrhizal symbiosis.</title>
        <authorList>
            <consortium name="DOE Joint Genome Institute"/>
            <person name="Martino E."/>
            <person name="Morin E."/>
            <person name="Grelet G."/>
            <person name="Kuo A."/>
            <person name="Kohler A."/>
            <person name="Daghino S."/>
            <person name="Barry K."/>
            <person name="Choi C."/>
            <person name="Cichocki N."/>
            <person name="Clum A."/>
            <person name="Copeland A."/>
            <person name="Hainaut M."/>
            <person name="Haridas S."/>
            <person name="Labutti K."/>
            <person name="Lindquist E."/>
            <person name="Lipzen A."/>
            <person name="Khouja H.-R."/>
            <person name="Murat C."/>
            <person name="Ohm R."/>
            <person name="Olson A."/>
            <person name="Spatafora J."/>
            <person name="Veneault-Fourrey C."/>
            <person name="Henrissat B."/>
            <person name="Grigoriev I."/>
            <person name="Martin F."/>
            <person name="Perotto S."/>
        </authorList>
    </citation>
    <scope>NUCLEOTIDE SEQUENCE [LARGE SCALE GENOMIC DNA]</scope>
    <source>
        <strain evidence="2 3">F</strain>
    </source>
</reference>
<dbReference type="PANTHER" id="PTHR43861:SF1">
    <property type="entry name" value="TRANS-ACONITATE 2-METHYLTRANSFERASE"/>
    <property type="match status" value="1"/>
</dbReference>
<protein>
    <submittedName>
        <fullName evidence="2">Methyl transferase</fullName>
    </submittedName>
</protein>
<dbReference type="GO" id="GO:0008757">
    <property type="term" value="F:S-adenosylmethionine-dependent methyltransferase activity"/>
    <property type="evidence" value="ECO:0007669"/>
    <property type="project" value="InterPro"/>
</dbReference>
<proteinExistence type="predicted"/>
<dbReference type="EMBL" id="KZ613951">
    <property type="protein sequence ID" value="PMD36337.1"/>
    <property type="molecule type" value="Genomic_DNA"/>
</dbReference>
<evidence type="ECO:0000259" key="1">
    <source>
        <dbReference type="Pfam" id="PF08241"/>
    </source>
</evidence>
<sequence>MAQNKYDDRAFFDEFMHLPSQALGLQGVPEWPSFRSLLPNVRGTKVLDLGCGQGFTCRWAREMGAILVHGVDISEKMLASANHYPPDPAIEYERSDLETFSLPPSTYNLVISSLAPHYVEKLPSVIAQVFKTLTPGGTFVFSPKWNEDEKPAPLDDYLNEGPRSTNWLAEGVIKQHRSFATYITFLIQAGFAIGALH</sequence>
<dbReference type="Pfam" id="PF08241">
    <property type="entry name" value="Methyltransf_11"/>
    <property type="match status" value="1"/>
</dbReference>
<evidence type="ECO:0000313" key="3">
    <source>
        <dbReference type="Proteomes" id="UP000235786"/>
    </source>
</evidence>
<dbReference type="PANTHER" id="PTHR43861">
    <property type="entry name" value="TRANS-ACONITATE 2-METHYLTRANSFERASE-RELATED"/>
    <property type="match status" value="1"/>
</dbReference>
<dbReference type="SUPFAM" id="SSF53335">
    <property type="entry name" value="S-adenosyl-L-methionine-dependent methyltransferases"/>
    <property type="match status" value="1"/>
</dbReference>
<dbReference type="InterPro" id="IPR029063">
    <property type="entry name" value="SAM-dependent_MTases_sf"/>
</dbReference>
<dbReference type="InterPro" id="IPR013216">
    <property type="entry name" value="Methyltransf_11"/>
</dbReference>
<name>A0A2J6RCU6_HYAVF</name>
<accession>A0A2J6RCU6</accession>
<dbReference type="CDD" id="cd02440">
    <property type="entry name" value="AdoMet_MTases"/>
    <property type="match status" value="1"/>
</dbReference>
<dbReference type="AlphaFoldDB" id="A0A2J6RCU6"/>
<keyword evidence="3" id="KW-1185">Reference proteome</keyword>
<dbReference type="OrthoDB" id="66144at2759"/>
<feature type="domain" description="Methyltransferase type 11" evidence="1">
    <location>
        <begin position="47"/>
        <end position="141"/>
    </location>
</feature>
<organism evidence="2 3">
    <name type="scientific">Hyaloscypha variabilis (strain UAMH 11265 / GT02V1 / F)</name>
    <name type="common">Meliniomyces variabilis</name>
    <dbReference type="NCBI Taxonomy" id="1149755"/>
    <lineage>
        <taxon>Eukaryota</taxon>
        <taxon>Fungi</taxon>
        <taxon>Dikarya</taxon>
        <taxon>Ascomycota</taxon>
        <taxon>Pezizomycotina</taxon>
        <taxon>Leotiomycetes</taxon>
        <taxon>Helotiales</taxon>
        <taxon>Hyaloscyphaceae</taxon>
        <taxon>Hyaloscypha</taxon>
        <taxon>Hyaloscypha variabilis</taxon>
    </lineage>
</organism>